<reference evidence="2" key="1">
    <citation type="journal article" date="2017" name="Cell">
        <title>Insights into land plant evolution garnered from the Marchantia polymorpha genome.</title>
        <authorList>
            <person name="Bowman J.L."/>
            <person name="Kohchi T."/>
            <person name="Yamato K.T."/>
            <person name="Jenkins J."/>
            <person name="Shu S."/>
            <person name="Ishizaki K."/>
            <person name="Yamaoka S."/>
            <person name="Nishihama R."/>
            <person name="Nakamura Y."/>
            <person name="Berger F."/>
            <person name="Adam C."/>
            <person name="Aki S.S."/>
            <person name="Althoff F."/>
            <person name="Araki T."/>
            <person name="Arteaga-Vazquez M.A."/>
            <person name="Balasubrmanian S."/>
            <person name="Barry K."/>
            <person name="Bauer D."/>
            <person name="Boehm C.R."/>
            <person name="Briginshaw L."/>
            <person name="Caballero-Perez J."/>
            <person name="Catarino B."/>
            <person name="Chen F."/>
            <person name="Chiyoda S."/>
            <person name="Chovatia M."/>
            <person name="Davies K.M."/>
            <person name="Delmans M."/>
            <person name="Demura T."/>
            <person name="Dierschke T."/>
            <person name="Dolan L."/>
            <person name="Dorantes-Acosta A.E."/>
            <person name="Eklund D.M."/>
            <person name="Florent S.N."/>
            <person name="Flores-Sandoval E."/>
            <person name="Fujiyama A."/>
            <person name="Fukuzawa H."/>
            <person name="Galik B."/>
            <person name="Grimanelli D."/>
            <person name="Grimwood J."/>
            <person name="Grossniklaus U."/>
            <person name="Hamada T."/>
            <person name="Haseloff J."/>
            <person name="Hetherington A.J."/>
            <person name="Higo A."/>
            <person name="Hirakawa Y."/>
            <person name="Hundley H.N."/>
            <person name="Ikeda Y."/>
            <person name="Inoue K."/>
            <person name="Inoue S.I."/>
            <person name="Ishida S."/>
            <person name="Jia Q."/>
            <person name="Kakita M."/>
            <person name="Kanazawa T."/>
            <person name="Kawai Y."/>
            <person name="Kawashima T."/>
            <person name="Kennedy M."/>
            <person name="Kinose K."/>
            <person name="Kinoshita T."/>
            <person name="Kohara Y."/>
            <person name="Koide E."/>
            <person name="Komatsu K."/>
            <person name="Kopischke S."/>
            <person name="Kubo M."/>
            <person name="Kyozuka J."/>
            <person name="Lagercrantz U."/>
            <person name="Lin S.S."/>
            <person name="Lindquist E."/>
            <person name="Lipzen A.M."/>
            <person name="Lu C.W."/>
            <person name="De Luna E."/>
            <person name="Martienssen R.A."/>
            <person name="Minamino N."/>
            <person name="Mizutani M."/>
            <person name="Mizutani M."/>
            <person name="Mochizuki N."/>
            <person name="Monte I."/>
            <person name="Mosher R."/>
            <person name="Nagasaki H."/>
            <person name="Nakagami H."/>
            <person name="Naramoto S."/>
            <person name="Nishitani K."/>
            <person name="Ohtani M."/>
            <person name="Okamoto T."/>
            <person name="Okumura M."/>
            <person name="Phillips J."/>
            <person name="Pollak B."/>
            <person name="Reinders A."/>
            <person name="Rovekamp M."/>
            <person name="Sano R."/>
            <person name="Sawa S."/>
            <person name="Schmid M.W."/>
            <person name="Shirakawa M."/>
            <person name="Solano R."/>
            <person name="Spunde A."/>
            <person name="Suetsugu N."/>
            <person name="Sugano S."/>
            <person name="Sugiyama A."/>
            <person name="Sun R."/>
            <person name="Suzuki Y."/>
            <person name="Takenaka M."/>
            <person name="Takezawa D."/>
            <person name="Tomogane H."/>
            <person name="Tsuzuki M."/>
            <person name="Ueda T."/>
            <person name="Umeda M."/>
            <person name="Ward J.M."/>
            <person name="Watanabe Y."/>
            <person name="Yazaki K."/>
            <person name="Yokoyama R."/>
            <person name="Yoshitake Y."/>
            <person name="Yotsui I."/>
            <person name="Zachgo S."/>
            <person name="Schmutz J."/>
        </authorList>
    </citation>
    <scope>NUCLEOTIDE SEQUENCE [LARGE SCALE GENOMIC DNA]</scope>
    <source>
        <strain evidence="2">Tak-1</strain>
    </source>
</reference>
<evidence type="ECO:0000313" key="2">
    <source>
        <dbReference type="Proteomes" id="UP000244005"/>
    </source>
</evidence>
<proteinExistence type="predicted"/>
<protein>
    <submittedName>
        <fullName evidence="1">Uncharacterized protein</fullName>
    </submittedName>
</protein>
<dbReference type="Proteomes" id="UP000244005">
    <property type="component" value="Unassembled WGS sequence"/>
</dbReference>
<dbReference type="AlphaFoldDB" id="A0A2R6WFZ1"/>
<gene>
    <name evidence="1" type="ORF">MARPO_0095s0029</name>
</gene>
<accession>A0A2R6WFZ1</accession>
<sequence length="103" mass="11650">MCFINAFTRSFGLSTLAVYQQLFKQRSLSQLQVPSCRARARQLDKLTAPLLATAGHRGCTQKPEQRQLVWYHAIYISDAVGGQAKLHCTRRDSIRASLIQFPL</sequence>
<organism evidence="1 2">
    <name type="scientific">Marchantia polymorpha</name>
    <name type="common">Common liverwort</name>
    <name type="synonym">Marchantia aquatica</name>
    <dbReference type="NCBI Taxonomy" id="3197"/>
    <lineage>
        <taxon>Eukaryota</taxon>
        <taxon>Viridiplantae</taxon>
        <taxon>Streptophyta</taxon>
        <taxon>Embryophyta</taxon>
        <taxon>Marchantiophyta</taxon>
        <taxon>Marchantiopsida</taxon>
        <taxon>Marchantiidae</taxon>
        <taxon>Marchantiales</taxon>
        <taxon>Marchantiaceae</taxon>
        <taxon>Marchantia</taxon>
    </lineage>
</organism>
<keyword evidence="2" id="KW-1185">Reference proteome</keyword>
<name>A0A2R6WFZ1_MARPO</name>
<evidence type="ECO:0000313" key="1">
    <source>
        <dbReference type="EMBL" id="PTQ32767.1"/>
    </source>
</evidence>
<dbReference type="EMBL" id="KZ772767">
    <property type="protein sequence ID" value="PTQ32767.1"/>
    <property type="molecule type" value="Genomic_DNA"/>
</dbReference>
<dbReference type="Gramene" id="Mp5g09310.1">
    <property type="protein sequence ID" value="Mp5g09310.1.cds"/>
    <property type="gene ID" value="Mp5g09310"/>
</dbReference>